<feature type="region of interest" description="Disordered" evidence="1">
    <location>
        <begin position="1"/>
        <end position="40"/>
    </location>
</feature>
<name>A0AAD4SW61_9MAGN</name>
<gene>
    <name evidence="2" type="ORF">MKW98_028312</name>
</gene>
<dbReference type="Proteomes" id="UP001202328">
    <property type="component" value="Unassembled WGS sequence"/>
</dbReference>
<evidence type="ECO:0000256" key="1">
    <source>
        <dbReference type="SAM" id="MobiDB-lite"/>
    </source>
</evidence>
<dbReference type="AlphaFoldDB" id="A0AAD4SW61"/>
<evidence type="ECO:0000313" key="3">
    <source>
        <dbReference type="Proteomes" id="UP001202328"/>
    </source>
</evidence>
<dbReference type="EMBL" id="JAJJMB010008071">
    <property type="protein sequence ID" value="KAI3926176.1"/>
    <property type="molecule type" value="Genomic_DNA"/>
</dbReference>
<organism evidence="2 3">
    <name type="scientific">Papaver atlanticum</name>
    <dbReference type="NCBI Taxonomy" id="357466"/>
    <lineage>
        <taxon>Eukaryota</taxon>
        <taxon>Viridiplantae</taxon>
        <taxon>Streptophyta</taxon>
        <taxon>Embryophyta</taxon>
        <taxon>Tracheophyta</taxon>
        <taxon>Spermatophyta</taxon>
        <taxon>Magnoliopsida</taxon>
        <taxon>Ranunculales</taxon>
        <taxon>Papaveraceae</taxon>
        <taxon>Papaveroideae</taxon>
        <taxon>Papaver</taxon>
    </lineage>
</organism>
<evidence type="ECO:0000313" key="2">
    <source>
        <dbReference type="EMBL" id="KAI3926176.1"/>
    </source>
</evidence>
<protein>
    <submittedName>
        <fullName evidence="2">Uncharacterized protein</fullName>
    </submittedName>
</protein>
<accession>A0AAD4SW61</accession>
<keyword evidence="3" id="KW-1185">Reference proteome</keyword>
<proteinExistence type="predicted"/>
<sequence length="157" mass="17882">MEEKVRRFSKPGTYGNPKGKTKGYPKLTSRGGKADWGVSDGHDSAEMSLIDFERGRLEKKKILNAVKSEERKVLDNQFQGMKIVGKKKEEELSKKNESLGKVKKTRKLRPLKEFLEKVENEKSDDGESKRATQVTLHHQSWVSAVLGGVQQQQRDKK</sequence>
<reference evidence="2" key="1">
    <citation type="submission" date="2022-04" db="EMBL/GenBank/DDBJ databases">
        <title>A functionally conserved STORR gene fusion in Papaver species that diverged 16.8 million years ago.</title>
        <authorList>
            <person name="Catania T."/>
        </authorList>
    </citation>
    <scope>NUCLEOTIDE SEQUENCE</scope>
    <source>
        <strain evidence="2">S-188037</strain>
    </source>
</reference>
<comment type="caution">
    <text evidence="2">The sequence shown here is derived from an EMBL/GenBank/DDBJ whole genome shotgun (WGS) entry which is preliminary data.</text>
</comment>